<feature type="region of interest" description="Disordered" evidence="1">
    <location>
        <begin position="1"/>
        <end position="27"/>
    </location>
</feature>
<protein>
    <submittedName>
        <fullName evidence="2">Uncharacterized protein</fullName>
    </submittedName>
</protein>
<feature type="region of interest" description="Disordered" evidence="1">
    <location>
        <begin position="181"/>
        <end position="210"/>
    </location>
</feature>
<evidence type="ECO:0000313" key="3">
    <source>
        <dbReference type="Proteomes" id="UP000239649"/>
    </source>
</evidence>
<dbReference type="EMBL" id="LHPF02000004">
    <property type="protein sequence ID" value="PSC74417.1"/>
    <property type="molecule type" value="Genomic_DNA"/>
</dbReference>
<feature type="compositionally biased region" description="Basic and acidic residues" evidence="1">
    <location>
        <begin position="352"/>
        <end position="362"/>
    </location>
</feature>
<keyword evidence="3" id="KW-1185">Reference proteome</keyword>
<evidence type="ECO:0000313" key="2">
    <source>
        <dbReference type="EMBL" id="PSC74417.1"/>
    </source>
</evidence>
<dbReference type="PANTHER" id="PTHR36749">
    <property type="entry name" value="F7O18.3 PROTEIN"/>
    <property type="match status" value="1"/>
</dbReference>
<sequence length="362" mass="38917">MEEEEEAPPPPPPAAEPTTAGAGGADDQVAAALRKISSHIGSPKKFAKASQLLRELLAQGAVRQAHGPLLFSALKAAMGDPAQCGDPLLAREYSKLFTAASKAAELFTTREKTQLDVYGTWAVLRNQLATDDSFQFNKVVTQLKAMVGELPEAEEAAEGVVAGLAAAAGAPDPVLQAYDARQQGGQQAQAQQQQQQAQQQAATSAEEAEADPFGLDALIEQQEEEERRAREAAAAARAQVGPKSATWSAAEVVSQRRAALLDCLDAAKACYRHAWARTSVDLLIEHCHQHTHRFAPSQAERLSELMSFVRDQRRLRKLGPSAREVNRDSTSFERASADWSRATVSHRGKVGGGDHKSEAWLG</sequence>
<dbReference type="STRING" id="554055.A0A2P6VK23"/>
<evidence type="ECO:0000256" key="1">
    <source>
        <dbReference type="SAM" id="MobiDB-lite"/>
    </source>
</evidence>
<feature type="region of interest" description="Disordered" evidence="1">
    <location>
        <begin position="320"/>
        <end position="362"/>
    </location>
</feature>
<comment type="caution">
    <text evidence="2">The sequence shown here is derived from an EMBL/GenBank/DDBJ whole genome shotgun (WGS) entry which is preliminary data.</text>
</comment>
<dbReference type="OrthoDB" id="64928at2759"/>
<accession>A0A2P6VK23</accession>
<dbReference type="Proteomes" id="UP000239649">
    <property type="component" value="Unassembled WGS sequence"/>
</dbReference>
<name>A0A2P6VK23_9CHLO</name>
<dbReference type="AlphaFoldDB" id="A0A2P6VK23"/>
<dbReference type="PANTHER" id="PTHR36749:SF1">
    <property type="entry name" value="F7O18.3 PROTEIN"/>
    <property type="match status" value="1"/>
</dbReference>
<reference evidence="2 3" key="1">
    <citation type="journal article" date="2018" name="Plant J.">
        <title>Genome sequences of Chlorella sorokiniana UTEX 1602 and Micractinium conductrix SAG 241.80: implications to maltose excretion by a green alga.</title>
        <authorList>
            <person name="Arriola M.B."/>
            <person name="Velmurugan N."/>
            <person name="Zhang Y."/>
            <person name="Plunkett M.H."/>
            <person name="Hondzo H."/>
            <person name="Barney B.M."/>
        </authorList>
    </citation>
    <scope>NUCLEOTIDE SEQUENCE [LARGE SCALE GENOMIC DNA]</scope>
    <source>
        <strain evidence="2 3">SAG 241.80</strain>
    </source>
</reference>
<organism evidence="2 3">
    <name type="scientific">Micractinium conductrix</name>
    <dbReference type="NCBI Taxonomy" id="554055"/>
    <lineage>
        <taxon>Eukaryota</taxon>
        <taxon>Viridiplantae</taxon>
        <taxon>Chlorophyta</taxon>
        <taxon>core chlorophytes</taxon>
        <taxon>Trebouxiophyceae</taxon>
        <taxon>Chlorellales</taxon>
        <taxon>Chlorellaceae</taxon>
        <taxon>Chlorella clade</taxon>
        <taxon>Micractinium</taxon>
    </lineage>
</organism>
<proteinExistence type="predicted"/>
<feature type="compositionally biased region" description="Low complexity" evidence="1">
    <location>
        <begin position="182"/>
        <end position="202"/>
    </location>
</feature>
<gene>
    <name evidence="2" type="ORF">C2E20_2477</name>
</gene>